<dbReference type="GO" id="GO:0016787">
    <property type="term" value="F:hydrolase activity"/>
    <property type="evidence" value="ECO:0007669"/>
    <property type="project" value="UniProtKB-KW"/>
</dbReference>
<dbReference type="AlphaFoldDB" id="A0A7W9NES9"/>
<accession>A0A7W9NES9</accession>
<name>A0A7W9NES9_9PSEU</name>
<dbReference type="PROSITE" id="PS00893">
    <property type="entry name" value="NUDIX_BOX"/>
    <property type="match status" value="1"/>
</dbReference>
<dbReference type="PANTHER" id="PTHR43736">
    <property type="entry name" value="ADP-RIBOSE PYROPHOSPHATASE"/>
    <property type="match status" value="1"/>
</dbReference>
<dbReference type="EMBL" id="JACHIR010000001">
    <property type="protein sequence ID" value="MBB5890662.1"/>
    <property type="molecule type" value="Genomic_DNA"/>
</dbReference>
<protein>
    <submittedName>
        <fullName evidence="5">8-oxo-dGTP pyrophosphatase MutT (NUDIX family)</fullName>
    </submittedName>
</protein>
<dbReference type="PRINTS" id="PR00502">
    <property type="entry name" value="NUDIXFAMILY"/>
</dbReference>
<organism evidence="5 6">
    <name type="scientific">Kutzneria kofuensis</name>
    <dbReference type="NCBI Taxonomy" id="103725"/>
    <lineage>
        <taxon>Bacteria</taxon>
        <taxon>Bacillati</taxon>
        <taxon>Actinomycetota</taxon>
        <taxon>Actinomycetes</taxon>
        <taxon>Pseudonocardiales</taxon>
        <taxon>Pseudonocardiaceae</taxon>
        <taxon>Kutzneria</taxon>
    </lineage>
</organism>
<dbReference type="PROSITE" id="PS51462">
    <property type="entry name" value="NUDIX"/>
    <property type="match status" value="1"/>
</dbReference>
<evidence type="ECO:0000256" key="1">
    <source>
        <dbReference type="ARBA" id="ARBA00005582"/>
    </source>
</evidence>
<keyword evidence="2 3" id="KW-0378">Hydrolase</keyword>
<evidence type="ECO:0000256" key="2">
    <source>
        <dbReference type="ARBA" id="ARBA00022801"/>
    </source>
</evidence>
<dbReference type="InterPro" id="IPR000086">
    <property type="entry name" value="NUDIX_hydrolase_dom"/>
</dbReference>
<gene>
    <name evidence="5" type="ORF">BJ998_001858</name>
</gene>
<evidence type="ECO:0000256" key="3">
    <source>
        <dbReference type="RuleBase" id="RU003476"/>
    </source>
</evidence>
<dbReference type="SUPFAM" id="SSF55811">
    <property type="entry name" value="Nudix"/>
    <property type="match status" value="1"/>
</dbReference>
<evidence type="ECO:0000259" key="4">
    <source>
        <dbReference type="PROSITE" id="PS51462"/>
    </source>
</evidence>
<dbReference type="InterPro" id="IPR015797">
    <property type="entry name" value="NUDIX_hydrolase-like_dom_sf"/>
</dbReference>
<reference evidence="5 6" key="1">
    <citation type="submission" date="2020-08" db="EMBL/GenBank/DDBJ databases">
        <title>Sequencing the genomes of 1000 actinobacteria strains.</title>
        <authorList>
            <person name="Klenk H.-P."/>
        </authorList>
    </citation>
    <scope>NUCLEOTIDE SEQUENCE [LARGE SCALE GENOMIC DNA]</scope>
    <source>
        <strain evidence="5 6">DSM 43851</strain>
    </source>
</reference>
<comment type="caution">
    <text evidence="5">The sequence shown here is derived from an EMBL/GenBank/DDBJ whole genome shotgun (WGS) entry which is preliminary data.</text>
</comment>
<sequence>MSGTPMHSVSVAGVVVDLRGRILLIQRRDNQHWEPPGGVLELGETFDEGVRREVLEETGITVDVERLTGAYKNLPRGIVALVFRCRPVDGEPVATDESVSVQWVDPQEALVRMAPAYAVRVADALGDHAEFRAHDGVNVLS</sequence>
<feature type="domain" description="Nudix hydrolase" evidence="4">
    <location>
        <begin position="5"/>
        <end position="127"/>
    </location>
</feature>
<dbReference type="InterPro" id="IPR020476">
    <property type="entry name" value="Nudix_hydrolase"/>
</dbReference>
<dbReference type="Gene3D" id="3.90.79.10">
    <property type="entry name" value="Nucleoside Triphosphate Pyrophosphohydrolase"/>
    <property type="match status" value="1"/>
</dbReference>
<dbReference type="Pfam" id="PF00293">
    <property type="entry name" value="NUDIX"/>
    <property type="match status" value="1"/>
</dbReference>
<dbReference type="Proteomes" id="UP000585638">
    <property type="component" value="Unassembled WGS sequence"/>
</dbReference>
<dbReference type="InterPro" id="IPR020084">
    <property type="entry name" value="NUDIX_hydrolase_CS"/>
</dbReference>
<dbReference type="RefSeq" id="WP_184860250.1">
    <property type="nucleotide sequence ID" value="NZ_BAAAWY010000042.1"/>
</dbReference>
<keyword evidence="6" id="KW-1185">Reference proteome</keyword>
<evidence type="ECO:0000313" key="5">
    <source>
        <dbReference type="EMBL" id="MBB5890662.1"/>
    </source>
</evidence>
<dbReference type="PANTHER" id="PTHR43736:SF1">
    <property type="entry name" value="DIHYDRONEOPTERIN TRIPHOSPHATE DIPHOSPHATASE"/>
    <property type="match status" value="1"/>
</dbReference>
<evidence type="ECO:0000313" key="6">
    <source>
        <dbReference type="Proteomes" id="UP000585638"/>
    </source>
</evidence>
<comment type="similarity">
    <text evidence="1 3">Belongs to the Nudix hydrolase family.</text>
</comment>
<proteinExistence type="inferred from homology"/>